<keyword evidence="5" id="KW-1185">Reference proteome</keyword>
<dbReference type="InterPro" id="IPR036188">
    <property type="entry name" value="FAD/NAD-bd_sf"/>
</dbReference>
<keyword evidence="2" id="KW-0285">Flavoprotein</keyword>
<dbReference type="OrthoDB" id="269227at2759"/>
<protein>
    <submittedName>
        <fullName evidence="4">Alcohol oxidase</fullName>
    </submittedName>
</protein>
<dbReference type="PANTHER" id="PTHR11552">
    <property type="entry name" value="GLUCOSE-METHANOL-CHOLINE GMC OXIDOREDUCTASE"/>
    <property type="match status" value="1"/>
</dbReference>
<dbReference type="Pfam" id="PF05199">
    <property type="entry name" value="GMC_oxred_C"/>
    <property type="match status" value="1"/>
</dbReference>
<accession>A0A6A7A1C7</accession>
<proteinExistence type="inferred from homology"/>
<evidence type="ECO:0000259" key="3">
    <source>
        <dbReference type="PROSITE" id="PS00624"/>
    </source>
</evidence>
<dbReference type="SUPFAM" id="SSF51905">
    <property type="entry name" value="FAD/NAD(P)-binding domain"/>
    <property type="match status" value="1"/>
</dbReference>
<dbReference type="GO" id="GO:0016614">
    <property type="term" value="F:oxidoreductase activity, acting on CH-OH group of donors"/>
    <property type="evidence" value="ECO:0007669"/>
    <property type="project" value="InterPro"/>
</dbReference>
<dbReference type="PIRSF" id="PIRSF000137">
    <property type="entry name" value="Alcohol_oxidase"/>
    <property type="match status" value="1"/>
</dbReference>
<dbReference type="InterPro" id="IPR012132">
    <property type="entry name" value="GMC_OxRdtase"/>
</dbReference>
<dbReference type="Gene3D" id="3.50.50.60">
    <property type="entry name" value="FAD/NAD(P)-binding domain"/>
    <property type="match status" value="1"/>
</dbReference>
<dbReference type="Gene3D" id="3.30.560.10">
    <property type="entry name" value="Glucose Oxidase, domain 3"/>
    <property type="match status" value="1"/>
</dbReference>
<evidence type="ECO:0000313" key="4">
    <source>
        <dbReference type="EMBL" id="KAF2826594.1"/>
    </source>
</evidence>
<evidence type="ECO:0000256" key="2">
    <source>
        <dbReference type="PIRSR" id="PIRSR000137-2"/>
    </source>
</evidence>
<reference evidence="4" key="1">
    <citation type="journal article" date="2020" name="Stud. Mycol.">
        <title>101 Dothideomycetes genomes: a test case for predicting lifestyles and emergence of pathogens.</title>
        <authorList>
            <person name="Haridas S."/>
            <person name="Albert R."/>
            <person name="Binder M."/>
            <person name="Bloem J."/>
            <person name="Labutti K."/>
            <person name="Salamov A."/>
            <person name="Andreopoulos B."/>
            <person name="Baker S."/>
            <person name="Barry K."/>
            <person name="Bills G."/>
            <person name="Bluhm B."/>
            <person name="Cannon C."/>
            <person name="Castanera R."/>
            <person name="Culley D."/>
            <person name="Daum C."/>
            <person name="Ezra D."/>
            <person name="Gonzalez J."/>
            <person name="Henrissat B."/>
            <person name="Kuo A."/>
            <person name="Liang C."/>
            <person name="Lipzen A."/>
            <person name="Lutzoni F."/>
            <person name="Magnuson J."/>
            <person name="Mondo S."/>
            <person name="Nolan M."/>
            <person name="Ohm R."/>
            <person name="Pangilinan J."/>
            <person name="Park H.-J."/>
            <person name="Ramirez L."/>
            <person name="Alfaro M."/>
            <person name="Sun H."/>
            <person name="Tritt A."/>
            <person name="Yoshinaga Y."/>
            <person name="Zwiers L.-H."/>
            <person name="Turgeon B."/>
            <person name="Goodwin S."/>
            <person name="Spatafora J."/>
            <person name="Crous P."/>
            <person name="Grigoriev I."/>
        </authorList>
    </citation>
    <scope>NUCLEOTIDE SEQUENCE</scope>
    <source>
        <strain evidence="4">CBS 113818</strain>
    </source>
</reference>
<dbReference type="Proteomes" id="UP000799424">
    <property type="component" value="Unassembled WGS sequence"/>
</dbReference>
<feature type="domain" description="Glucose-methanol-choline oxidoreductase N-terminal" evidence="3">
    <location>
        <begin position="277"/>
        <end position="291"/>
    </location>
</feature>
<dbReference type="GO" id="GO:0050660">
    <property type="term" value="F:flavin adenine dinucleotide binding"/>
    <property type="evidence" value="ECO:0007669"/>
    <property type="project" value="InterPro"/>
</dbReference>
<dbReference type="PANTHER" id="PTHR11552:SF78">
    <property type="entry name" value="GLUCOSE-METHANOL-CHOLINE OXIDOREDUCTASE N-TERMINAL DOMAIN-CONTAINING PROTEIN"/>
    <property type="match status" value="1"/>
</dbReference>
<sequence length="601" mass="65401">MASIFQNLPEGQLEVDVIIAGGGTAACVVAGRLAEADPKLSILVIEQGPNNLDVPTVVHPALFMGGLLPTSNATLFYEGRAEKQLSNRALVVPSGGTLGGGSSMNLMMYSRAQRGDFDAWNVPGWKAEDMIPYLQKQETYLGPGPRFVHGHEGPMVVSEGTYRANRPTRDFIQAAGQVGYPEIEDLSALDFNNGVQPAMRFIGPDGVRQDTATKYVHYKIKSGKSPGLKVLVDTQVNRVIFEGKKAVGVEIRPNPKVQENGTWSTIKARKLVIVSAGALGTPLILERSGIGNPEILTKHNIPVVSALLSVGENYQDHHLITYPYHTSLNEDETLDALFSGRLNAAEAIEKKSPILGWNAQDVTGKLRPTDEEVAALGPAFQEAWNAEYRDNINKPLLLTALVNAFPTDPSLVPAGQYLTSSVFTGYPLSRGSIHISGREVEDKPEFQTGFFSDPEDVDILKHLWAYKKQREIFRRMKTYRGEVDILHPKFAADSNAAPVRLERELDGDVKDIVYSAQDDEVIKQWAREHVGTTWHSLGTCRMGKSEDGAVVDGQLNVFGVQGLKVADMSVPPGNVGANTMNTAVAIGEKAAEIIIRELGLS</sequence>
<dbReference type="SUPFAM" id="SSF54373">
    <property type="entry name" value="FAD-linked reductases, C-terminal domain"/>
    <property type="match status" value="1"/>
</dbReference>
<dbReference type="InterPro" id="IPR007867">
    <property type="entry name" value="GMC_OxRtase_C"/>
</dbReference>
<dbReference type="Pfam" id="PF00732">
    <property type="entry name" value="GMC_oxred_N"/>
    <property type="match status" value="1"/>
</dbReference>
<comment type="similarity">
    <text evidence="1">Belongs to the GMC oxidoreductase family.</text>
</comment>
<dbReference type="PROSITE" id="PS00624">
    <property type="entry name" value="GMC_OXRED_2"/>
    <property type="match status" value="1"/>
</dbReference>
<keyword evidence="2" id="KW-0274">FAD</keyword>
<dbReference type="InterPro" id="IPR000172">
    <property type="entry name" value="GMC_OxRdtase_N"/>
</dbReference>
<evidence type="ECO:0000256" key="1">
    <source>
        <dbReference type="ARBA" id="ARBA00010790"/>
    </source>
</evidence>
<dbReference type="EMBL" id="MU006225">
    <property type="protein sequence ID" value="KAF2826594.1"/>
    <property type="molecule type" value="Genomic_DNA"/>
</dbReference>
<dbReference type="AlphaFoldDB" id="A0A6A7A1C7"/>
<gene>
    <name evidence="4" type="ORF">CC86DRAFT_369820</name>
</gene>
<comment type="cofactor">
    <cofactor evidence="2">
        <name>FAD</name>
        <dbReference type="ChEBI" id="CHEBI:57692"/>
    </cofactor>
</comment>
<organism evidence="4 5">
    <name type="scientific">Ophiobolus disseminans</name>
    <dbReference type="NCBI Taxonomy" id="1469910"/>
    <lineage>
        <taxon>Eukaryota</taxon>
        <taxon>Fungi</taxon>
        <taxon>Dikarya</taxon>
        <taxon>Ascomycota</taxon>
        <taxon>Pezizomycotina</taxon>
        <taxon>Dothideomycetes</taxon>
        <taxon>Pleosporomycetidae</taxon>
        <taxon>Pleosporales</taxon>
        <taxon>Pleosporineae</taxon>
        <taxon>Phaeosphaeriaceae</taxon>
        <taxon>Ophiobolus</taxon>
    </lineage>
</organism>
<feature type="binding site" evidence="2">
    <location>
        <begin position="534"/>
        <end position="535"/>
    </location>
    <ligand>
        <name>FAD</name>
        <dbReference type="ChEBI" id="CHEBI:57692"/>
    </ligand>
</feature>
<evidence type="ECO:0000313" key="5">
    <source>
        <dbReference type="Proteomes" id="UP000799424"/>
    </source>
</evidence>
<feature type="binding site" evidence="2">
    <location>
        <position position="236"/>
    </location>
    <ligand>
        <name>FAD</name>
        <dbReference type="ChEBI" id="CHEBI:57692"/>
    </ligand>
</feature>
<name>A0A6A7A1C7_9PLEO</name>